<accession>A0A1B2EJR3</accession>
<sequence>MAAEGIDLEAEYNNRARVPEHTVHIAGWQRDAAAYRAEARSELDLAYGPGERHRLDLFHPRTGDAGGPVVLFIHGGYWQALDKSFSSHLARGANERGLTVAVPNYTLAPTATLAEIVSEMEAAADFLVRRMGRPLVATGHSAGGHLAACLMARPAPQTMPVRAAMPISGLFDLPPLVPTSLNKALGLTLEEARRLSPLEWTPPEFGHLVAVVGGAESGEFLRQSKAIVERWGKGGIATRYYEVPGAHHFDVIAGLAEPADPLVDFVVELAAKA</sequence>
<dbReference type="AlphaFoldDB" id="A0A1B2EJR3"/>
<keyword evidence="1" id="KW-0378">Hydrolase</keyword>
<dbReference type="RefSeq" id="WP_099511231.1">
    <property type="nucleotide sequence ID" value="NZ_CP016616.1"/>
</dbReference>
<evidence type="ECO:0000313" key="3">
    <source>
        <dbReference type="EMBL" id="ANY80225.1"/>
    </source>
</evidence>
<dbReference type="InterPro" id="IPR049492">
    <property type="entry name" value="BD-FAE-like_dom"/>
</dbReference>
<protein>
    <submittedName>
        <fullName evidence="3">Esterase</fullName>
    </submittedName>
</protein>
<dbReference type="KEGG" id="moc:BB934_19990"/>
<name>A0A1B2EJR3_9HYPH</name>
<dbReference type="Pfam" id="PF20434">
    <property type="entry name" value="BD-FAE"/>
    <property type="match status" value="1"/>
</dbReference>
<proteinExistence type="predicted"/>
<dbReference type="InterPro" id="IPR029058">
    <property type="entry name" value="AB_hydrolase_fold"/>
</dbReference>
<evidence type="ECO:0000259" key="2">
    <source>
        <dbReference type="Pfam" id="PF20434"/>
    </source>
</evidence>
<dbReference type="SUPFAM" id="SSF53474">
    <property type="entry name" value="alpha/beta-Hydrolases"/>
    <property type="match status" value="1"/>
</dbReference>
<dbReference type="InterPro" id="IPR050300">
    <property type="entry name" value="GDXG_lipolytic_enzyme"/>
</dbReference>
<feature type="domain" description="BD-FAE-like" evidence="2">
    <location>
        <begin position="55"/>
        <end position="149"/>
    </location>
</feature>
<reference evidence="3" key="1">
    <citation type="submission" date="2016-07" db="EMBL/GenBank/DDBJ databases">
        <title>Microvirga ossetica sp. nov. a new species of rhizobia isolated from root nodules of the legume species Vicia alpestris Steven originated from North Ossetia region in the Caucasus.</title>
        <authorList>
            <person name="Safronova V.I."/>
            <person name="Kuznetsova I.G."/>
            <person name="Sazanova A.L."/>
            <person name="Belimov A."/>
            <person name="Andronov E."/>
            <person name="Osledkin Y.S."/>
            <person name="Onishchuk O.P."/>
            <person name="Kurchak O.N."/>
            <person name="Shaposhnikov A.I."/>
            <person name="Willems A."/>
            <person name="Tikhonovich I.A."/>
        </authorList>
    </citation>
    <scope>NUCLEOTIDE SEQUENCE [LARGE SCALE GENOMIC DNA]</scope>
    <source>
        <strain evidence="3">V5/3M</strain>
    </source>
</reference>
<dbReference type="Gene3D" id="3.40.50.1820">
    <property type="entry name" value="alpha/beta hydrolase"/>
    <property type="match status" value="1"/>
</dbReference>
<dbReference type="EMBL" id="CP016616">
    <property type="protein sequence ID" value="ANY80225.1"/>
    <property type="molecule type" value="Genomic_DNA"/>
</dbReference>
<dbReference type="PANTHER" id="PTHR48081">
    <property type="entry name" value="AB HYDROLASE SUPERFAMILY PROTEIN C4A8.06C"/>
    <property type="match status" value="1"/>
</dbReference>
<dbReference type="OrthoDB" id="9771666at2"/>
<gene>
    <name evidence="3" type="ORF">BB934_19990</name>
</gene>
<dbReference type="GO" id="GO:0016787">
    <property type="term" value="F:hydrolase activity"/>
    <property type="evidence" value="ECO:0007669"/>
    <property type="project" value="UniProtKB-KW"/>
</dbReference>
<organism evidence="3">
    <name type="scientific">Microvirga ossetica</name>
    <dbReference type="NCBI Taxonomy" id="1882682"/>
    <lineage>
        <taxon>Bacteria</taxon>
        <taxon>Pseudomonadati</taxon>
        <taxon>Pseudomonadota</taxon>
        <taxon>Alphaproteobacteria</taxon>
        <taxon>Hyphomicrobiales</taxon>
        <taxon>Methylobacteriaceae</taxon>
        <taxon>Microvirga</taxon>
    </lineage>
</organism>
<dbReference type="PANTHER" id="PTHR48081:SF33">
    <property type="entry name" value="KYNURENINE FORMAMIDASE"/>
    <property type="match status" value="1"/>
</dbReference>
<evidence type="ECO:0000256" key="1">
    <source>
        <dbReference type="ARBA" id="ARBA00022801"/>
    </source>
</evidence>